<evidence type="ECO:0000313" key="2">
    <source>
        <dbReference type="EMBL" id="QGM46641.1"/>
    </source>
</evidence>
<dbReference type="KEGG" id="mhey:H2LOC_013585"/>
<evidence type="ECO:0008006" key="4">
    <source>
        <dbReference type="Google" id="ProtNLM"/>
    </source>
</evidence>
<gene>
    <name evidence="2" type="ORF">H2LOC_013585</name>
</gene>
<dbReference type="OrthoDB" id="8452633at2"/>
<dbReference type="Proteomes" id="UP000309061">
    <property type="component" value="Chromosome"/>
</dbReference>
<feature type="transmembrane region" description="Helical" evidence="1">
    <location>
        <begin position="75"/>
        <end position="94"/>
    </location>
</feature>
<dbReference type="EMBL" id="CP046052">
    <property type="protein sequence ID" value="QGM46641.1"/>
    <property type="molecule type" value="Genomic_DNA"/>
</dbReference>
<evidence type="ECO:0000313" key="3">
    <source>
        <dbReference type="Proteomes" id="UP000309061"/>
    </source>
</evidence>
<feature type="transmembrane region" description="Helical" evidence="1">
    <location>
        <begin position="21"/>
        <end position="38"/>
    </location>
</feature>
<keyword evidence="1" id="KW-1133">Transmembrane helix</keyword>
<sequence length="136" mass="14578">MNVTPILDAFATPPVTRLIRALAGLCVGVITVLSLLPGDERPHTGMPGQLEHFCAYAGTGFLFGLGFANSRRIRIMIWGGMTAASVAFEGLQFFVPGRSPSLVDALASTLGLSFGLVAAALMFPILKRWLEFALRR</sequence>
<feature type="transmembrane region" description="Helical" evidence="1">
    <location>
        <begin position="50"/>
        <end position="68"/>
    </location>
</feature>
<reference evidence="2 3" key="1">
    <citation type="submission" date="2019-11" db="EMBL/GenBank/DDBJ databases">
        <title>The genome sequence of Methylocystis heyeri.</title>
        <authorList>
            <person name="Oshkin I.Y."/>
            <person name="Miroshnikov K."/>
            <person name="Dedysh S.N."/>
        </authorList>
    </citation>
    <scope>NUCLEOTIDE SEQUENCE [LARGE SCALE GENOMIC DNA]</scope>
    <source>
        <strain evidence="2 3">H2</strain>
    </source>
</reference>
<keyword evidence="1" id="KW-0812">Transmembrane</keyword>
<accession>A0A6B8KI09</accession>
<organism evidence="2 3">
    <name type="scientific">Methylocystis heyeri</name>
    <dbReference type="NCBI Taxonomy" id="391905"/>
    <lineage>
        <taxon>Bacteria</taxon>
        <taxon>Pseudomonadati</taxon>
        <taxon>Pseudomonadota</taxon>
        <taxon>Alphaproteobacteria</taxon>
        <taxon>Hyphomicrobiales</taxon>
        <taxon>Methylocystaceae</taxon>
        <taxon>Methylocystis</taxon>
    </lineage>
</organism>
<keyword evidence="1" id="KW-0472">Membrane</keyword>
<feature type="transmembrane region" description="Helical" evidence="1">
    <location>
        <begin position="106"/>
        <end position="126"/>
    </location>
</feature>
<protein>
    <recommendedName>
        <fullName evidence="4">VanZ family protein</fullName>
    </recommendedName>
</protein>
<keyword evidence="3" id="KW-1185">Reference proteome</keyword>
<dbReference type="AlphaFoldDB" id="A0A6B8KI09"/>
<proteinExistence type="predicted"/>
<dbReference type="RefSeq" id="WP_136496866.1">
    <property type="nucleotide sequence ID" value="NZ_CP046052.1"/>
</dbReference>
<evidence type="ECO:0000256" key="1">
    <source>
        <dbReference type="SAM" id="Phobius"/>
    </source>
</evidence>
<name>A0A6B8KI09_9HYPH</name>
<dbReference type="NCBIfam" id="NF037970">
    <property type="entry name" value="vanZ_1"/>
    <property type="match status" value="1"/>
</dbReference>